<evidence type="ECO:0000256" key="6">
    <source>
        <dbReference type="SAM" id="MobiDB-lite"/>
    </source>
</evidence>
<accession>A0A9W8APH3</accession>
<dbReference type="AlphaFoldDB" id="A0A9W8APH3"/>
<dbReference type="Proteomes" id="UP001150925">
    <property type="component" value="Unassembled WGS sequence"/>
</dbReference>
<evidence type="ECO:0000256" key="4">
    <source>
        <dbReference type="ARBA" id="ARBA00017712"/>
    </source>
</evidence>
<name>A0A9W8APH3_9FUNG</name>
<dbReference type="EMBL" id="JANBPY010003316">
    <property type="protein sequence ID" value="KAJ1952092.1"/>
    <property type="molecule type" value="Genomic_DNA"/>
</dbReference>
<organism evidence="7 8">
    <name type="scientific">Dispira parvispora</name>
    <dbReference type="NCBI Taxonomy" id="1520584"/>
    <lineage>
        <taxon>Eukaryota</taxon>
        <taxon>Fungi</taxon>
        <taxon>Fungi incertae sedis</taxon>
        <taxon>Zoopagomycota</taxon>
        <taxon>Kickxellomycotina</taxon>
        <taxon>Dimargaritomycetes</taxon>
        <taxon>Dimargaritales</taxon>
        <taxon>Dimargaritaceae</taxon>
        <taxon>Dispira</taxon>
    </lineage>
</organism>
<evidence type="ECO:0000256" key="3">
    <source>
        <dbReference type="ARBA" id="ARBA00011486"/>
    </source>
</evidence>
<dbReference type="GO" id="GO:0008073">
    <property type="term" value="F:ornithine decarboxylase inhibitor activity"/>
    <property type="evidence" value="ECO:0007669"/>
    <property type="project" value="InterPro"/>
</dbReference>
<gene>
    <name evidence="7" type="ORF">IWQ62_006300</name>
</gene>
<dbReference type="InterPro" id="IPR038581">
    <property type="entry name" value="ODC_AZ_sf"/>
</dbReference>
<dbReference type="Pfam" id="PF02100">
    <property type="entry name" value="ODC_AZ"/>
    <property type="match status" value="1"/>
</dbReference>
<dbReference type="PANTHER" id="PTHR10279">
    <property type="entry name" value="ORNITHINE DECARBOXYLASE ANTIZYME"/>
    <property type="match status" value="1"/>
</dbReference>
<dbReference type="OrthoDB" id="5959761at2759"/>
<dbReference type="GO" id="GO:0005737">
    <property type="term" value="C:cytoplasm"/>
    <property type="evidence" value="ECO:0007669"/>
    <property type="project" value="TreeGrafter"/>
</dbReference>
<proteinExistence type="inferred from homology"/>
<dbReference type="GO" id="GO:0045732">
    <property type="term" value="P:positive regulation of protein catabolic process"/>
    <property type="evidence" value="ECO:0007669"/>
    <property type="project" value="TreeGrafter"/>
</dbReference>
<dbReference type="InterPro" id="IPR016181">
    <property type="entry name" value="Acyl_CoA_acyltransferase"/>
</dbReference>
<evidence type="ECO:0000313" key="7">
    <source>
        <dbReference type="EMBL" id="KAJ1952092.1"/>
    </source>
</evidence>
<evidence type="ECO:0000256" key="1">
    <source>
        <dbReference type="ARBA" id="ARBA00002307"/>
    </source>
</evidence>
<comment type="function">
    <text evidence="1">Ornithine decarboxylase (ODC) antizyme protein that negatively regulates ODC activity and intracellular polyamine biosynthesis in response to increased intracellular polyamine levels. Binds to ODC monomers, inhibiting the assembly of the functional ODC homodimer, and targets the monomers for ubiquitin-independent proteolytic destruction by the 26S proteasome.</text>
</comment>
<dbReference type="GO" id="GO:0005634">
    <property type="term" value="C:nucleus"/>
    <property type="evidence" value="ECO:0007669"/>
    <property type="project" value="TreeGrafter"/>
</dbReference>
<comment type="similarity">
    <text evidence="2">Belongs to the ODC antizyme family.</text>
</comment>
<keyword evidence="8" id="KW-1185">Reference proteome</keyword>
<dbReference type="InterPro" id="IPR002993">
    <property type="entry name" value="ODC_AZ"/>
</dbReference>
<reference evidence="7" key="1">
    <citation type="submission" date="2022-07" db="EMBL/GenBank/DDBJ databases">
        <title>Phylogenomic reconstructions and comparative analyses of Kickxellomycotina fungi.</title>
        <authorList>
            <person name="Reynolds N.K."/>
            <person name="Stajich J.E."/>
            <person name="Barry K."/>
            <person name="Grigoriev I.V."/>
            <person name="Crous P."/>
            <person name="Smith M.E."/>
        </authorList>
    </citation>
    <scope>NUCLEOTIDE SEQUENCE</scope>
    <source>
        <strain evidence="7">RSA 1196</strain>
    </source>
</reference>
<comment type="subunit">
    <text evidence="3">Interacts with ODC and thereby sterically blocks ODC homodimerization.</text>
</comment>
<comment type="caution">
    <text evidence="7">The sequence shown here is derived from an EMBL/GenBank/DDBJ whole genome shotgun (WGS) entry which is preliminary data.</text>
</comment>
<evidence type="ECO:0000256" key="5">
    <source>
        <dbReference type="ARBA" id="ARBA00022758"/>
    </source>
</evidence>
<dbReference type="Gene3D" id="3.40.630.60">
    <property type="match status" value="1"/>
</dbReference>
<keyword evidence="5" id="KW-0688">Ribosomal frameshifting</keyword>
<sequence length="184" mass="20625">MSDESDDEGPGDDDFDGRMGQSQWQAQFASTASLTSLAAAHPRDQENNSGFDADVWKRMLSEHTLSHDVFPQTMQPDKWLWISSRCDTLPGGLSVWKAIVKQDTLFVDATCFDQLSDQEFRTTLLALLELAEDVLHSASIVMCVPRSNTQSSDLVRAFMYAGFELVHPGTYRHSPNYLLVGYEI</sequence>
<feature type="region of interest" description="Disordered" evidence="6">
    <location>
        <begin position="1"/>
        <end position="28"/>
    </location>
</feature>
<dbReference type="PANTHER" id="PTHR10279:SF10">
    <property type="entry name" value="ORNITHINE DECARBOXYLASE ANTIZYME"/>
    <property type="match status" value="1"/>
</dbReference>
<feature type="compositionally biased region" description="Acidic residues" evidence="6">
    <location>
        <begin position="1"/>
        <end position="15"/>
    </location>
</feature>
<protein>
    <recommendedName>
        <fullName evidence="4">Ornithine decarboxylase antizyme</fullName>
    </recommendedName>
</protein>
<dbReference type="GO" id="GO:0075523">
    <property type="term" value="P:viral translational frameshifting"/>
    <property type="evidence" value="ECO:0007669"/>
    <property type="project" value="UniProtKB-KW"/>
</dbReference>
<evidence type="ECO:0000313" key="8">
    <source>
        <dbReference type="Proteomes" id="UP001150925"/>
    </source>
</evidence>
<evidence type="ECO:0000256" key="2">
    <source>
        <dbReference type="ARBA" id="ARBA00008796"/>
    </source>
</evidence>
<dbReference type="SUPFAM" id="SSF55729">
    <property type="entry name" value="Acyl-CoA N-acyltransferases (Nat)"/>
    <property type="match status" value="1"/>
</dbReference>